<dbReference type="EMBL" id="UGEM01000004">
    <property type="protein sequence ID" value="STP22209.1"/>
    <property type="molecule type" value="Genomic_DNA"/>
</dbReference>
<organism evidence="1 2">
    <name type="scientific">Escherichia coli</name>
    <dbReference type="NCBI Taxonomy" id="562"/>
    <lineage>
        <taxon>Bacteria</taxon>
        <taxon>Pseudomonadati</taxon>
        <taxon>Pseudomonadota</taxon>
        <taxon>Gammaproteobacteria</taxon>
        <taxon>Enterobacterales</taxon>
        <taxon>Enterobacteriaceae</taxon>
        <taxon>Escherichia</taxon>
    </lineage>
</organism>
<dbReference type="AlphaFoldDB" id="A0A377KCJ4"/>
<evidence type="ECO:0000313" key="1">
    <source>
        <dbReference type="EMBL" id="STP22209.1"/>
    </source>
</evidence>
<sequence length="94" mass="10561">MFTNVNVDCCKTPGCKNLGLLNSQDYVAQGKNILCRECGYLFPVISEQSLNIYRNIVNHSWRGLICQCSTCGGTSLKKIWIFCTRPEKNVLPSL</sequence>
<protein>
    <recommendedName>
        <fullName evidence="3">Cytoplasmic protein</fullName>
    </recommendedName>
</protein>
<gene>
    <name evidence="1" type="ORF">NCTC9075_05686</name>
</gene>
<evidence type="ECO:0000313" key="2">
    <source>
        <dbReference type="Proteomes" id="UP000254181"/>
    </source>
</evidence>
<proteinExistence type="predicted"/>
<evidence type="ECO:0008006" key="3">
    <source>
        <dbReference type="Google" id="ProtNLM"/>
    </source>
</evidence>
<name>A0A377KCJ4_ECOLX</name>
<reference evidence="1 2" key="1">
    <citation type="submission" date="2018-06" db="EMBL/GenBank/DDBJ databases">
        <authorList>
            <consortium name="Pathogen Informatics"/>
            <person name="Doyle S."/>
        </authorList>
    </citation>
    <scope>NUCLEOTIDE SEQUENCE [LARGE SCALE GENOMIC DNA]</scope>
    <source>
        <strain evidence="1 2">NCTC9075</strain>
    </source>
</reference>
<dbReference type="Proteomes" id="UP000254181">
    <property type="component" value="Unassembled WGS sequence"/>
</dbReference>
<accession>A0A377KCJ4</accession>